<protein>
    <submittedName>
        <fullName evidence="1">Uncharacterized protein</fullName>
    </submittedName>
</protein>
<organism evidence="1 2">
    <name type="scientific">Punica granatum</name>
    <name type="common">Pomegranate</name>
    <dbReference type="NCBI Taxonomy" id="22663"/>
    <lineage>
        <taxon>Eukaryota</taxon>
        <taxon>Viridiplantae</taxon>
        <taxon>Streptophyta</taxon>
        <taxon>Embryophyta</taxon>
        <taxon>Tracheophyta</taxon>
        <taxon>Spermatophyta</taxon>
        <taxon>Magnoliopsida</taxon>
        <taxon>eudicotyledons</taxon>
        <taxon>Gunneridae</taxon>
        <taxon>Pentapetalae</taxon>
        <taxon>rosids</taxon>
        <taxon>malvids</taxon>
        <taxon>Myrtales</taxon>
        <taxon>Lythraceae</taxon>
        <taxon>Punica</taxon>
    </lineage>
</organism>
<reference evidence="1 2" key="1">
    <citation type="submission" date="2017-11" db="EMBL/GenBank/DDBJ databases">
        <title>De-novo sequencing of pomegranate (Punica granatum L.) genome.</title>
        <authorList>
            <person name="Akparov Z."/>
            <person name="Amiraslanov A."/>
            <person name="Hajiyeva S."/>
            <person name="Abbasov M."/>
            <person name="Kaur K."/>
            <person name="Hamwieh A."/>
            <person name="Solovyev V."/>
            <person name="Salamov A."/>
            <person name="Braich B."/>
            <person name="Kosarev P."/>
            <person name="Mahmoud A."/>
            <person name="Hajiyev E."/>
            <person name="Babayeva S."/>
            <person name="Izzatullayeva V."/>
            <person name="Mammadov A."/>
            <person name="Mammadov A."/>
            <person name="Sharifova S."/>
            <person name="Ojaghi J."/>
            <person name="Eynullazada K."/>
            <person name="Bayramov B."/>
            <person name="Abdulazimova A."/>
            <person name="Shahmuradov I."/>
        </authorList>
    </citation>
    <scope>NUCLEOTIDE SEQUENCE [LARGE SCALE GENOMIC DNA]</scope>
    <source>
        <strain evidence="2">cv. AG2017</strain>
        <tissue evidence="1">Leaf</tissue>
    </source>
</reference>
<dbReference type="EMBL" id="PGOL01000475">
    <property type="protein sequence ID" value="PKI70070.1"/>
    <property type="molecule type" value="Genomic_DNA"/>
</dbReference>
<name>A0A2I0KP16_PUNGR</name>
<dbReference type="Proteomes" id="UP000233551">
    <property type="component" value="Unassembled WGS sequence"/>
</dbReference>
<evidence type="ECO:0000313" key="2">
    <source>
        <dbReference type="Proteomes" id="UP000233551"/>
    </source>
</evidence>
<dbReference type="AlphaFoldDB" id="A0A2I0KP16"/>
<comment type="caution">
    <text evidence="1">The sequence shown here is derived from an EMBL/GenBank/DDBJ whole genome shotgun (WGS) entry which is preliminary data.</text>
</comment>
<evidence type="ECO:0000313" key="1">
    <source>
        <dbReference type="EMBL" id="PKI70070.1"/>
    </source>
</evidence>
<gene>
    <name evidence="1" type="ORF">CRG98_009533</name>
</gene>
<accession>A0A2I0KP16</accession>
<proteinExistence type="predicted"/>
<sequence>MTLLIAVGSVELPGHVRPRLTYPIRVVFHIDTTRSEAVSRNEIRFRTRIARARGLWASDGLGWTRAFRVEFQARRNGSGRLGRIAFAGLGWGDSTRLNLHKPESWTELVRGRTSEKTKKGGERGFDGQERRFPPLGAAATVQEGARGGGEHYLGYAVLETGVTRLEPLNRLKFGEVERRKWRGFVRGSVADRLERKTESERARLGVDFARDPPRSRAGAAGFCAGSSWRERESDKGACRGSERRHVGRACQWWQTVAVGG</sequence>
<keyword evidence="2" id="KW-1185">Reference proteome</keyword>